<protein>
    <submittedName>
        <fullName evidence="1">Uncharacterized protein</fullName>
    </submittedName>
</protein>
<reference evidence="1 2" key="1">
    <citation type="submission" date="2018-08" db="EMBL/GenBank/DDBJ databases">
        <title>Genomic Encyclopedia of Type Strains, Phase IV (KMG-IV): sequencing the most valuable type-strain genomes for metagenomic binning, comparative biology and taxonomic classification.</title>
        <authorList>
            <person name="Goeker M."/>
        </authorList>
    </citation>
    <scope>NUCLEOTIDE SEQUENCE [LARGE SCALE GENOMIC DNA]</scope>
    <source>
        <strain evidence="1 2">DSM 17274</strain>
    </source>
</reference>
<dbReference type="Proteomes" id="UP000257076">
    <property type="component" value="Unassembled WGS sequence"/>
</dbReference>
<keyword evidence="2" id="KW-1185">Reference proteome</keyword>
<organism evidence="1 2">
    <name type="scientific">Jeotgalicoccus halotolerans</name>
    <dbReference type="NCBI Taxonomy" id="157227"/>
    <lineage>
        <taxon>Bacteria</taxon>
        <taxon>Bacillati</taxon>
        <taxon>Bacillota</taxon>
        <taxon>Bacilli</taxon>
        <taxon>Bacillales</taxon>
        <taxon>Staphylococcaceae</taxon>
        <taxon>Jeotgalicoccus</taxon>
    </lineage>
</organism>
<evidence type="ECO:0000313" key="1">
    <source>
        <dbReference type="EMBL" id="REG23804.1"/>
    </source>
</evidence>
<comment type="caution">
    <text evidence="1">The sequence shown here is derived from an EMBL/GenBank/DDBJ whole genome shotgun (WGS) entry which is preliminary data.</text>
</comment>
<sequence length="278" mass="31070">MHRYTLRWGRIILTAALLVCISVLFYSHVIQGNERDVQVIEQQPHHPKLNFDTGAGGNNTLYVSMDAADTYDSIDAAGAAGTLNEGELFFVSDDEQATRSERLATYPADNVRQYAMQSIQTYENGEAAKTFVAHTLTEHLTNGEADRTNINHSETKFGSRNYATLTDHIYLTLRHFGGCDFTQTCSVGNFEYRNDGMLGTTLLHEAEYYDIDGERIGTLEAGTKLYSSYDYQITTGNDNKDMARFVGHRASDSSDTTFGTIYVDMFTADNKTTFATTR</sequence>
<name>A0A3E0AVM3_9STAP</name>
<proteinExistence type="predicted"/>
<dbReference type="AlphaFoldDB" id="A0A3E0AVM3"/>
<accession>A0A3E0AVM3</accession>
<evidence type="ECO:0000313" key="2">
    <source>
        <dbReference type="Proteomes" id="UP000257076"/>
    </source>
</evidence>
<gene>
    <name evidence="1" type="ORF">DFR63_1551</name>
</gene>
<dbReference type="EMBL" id="QUMW01000012">
    <property type="protein sequence ID" value="REG23804.1"/>
    <property type="molecule type" value="Genomic_DNA"/>
</dbReference>